<gene>
    <name evidence="1" type="ORF">HMPREF3226_00655</name>
</gene>
<accession>A0A133QHN4</accession>
<keyword evidence="2" id="KW-1185">Reference proteome</keyword>
<dbReference type="PATRIC" id="fig|28128.5.peg.663"/>
<sequence length="62" mass="7269">MQITPFPAHYQFVYTNFDFSSFSRISCLAKPYLSPRNSLPFVRRKLIIQQTQLDIQDSAGRE</sequence>
<proteinExistence type="predicted"/>
<reference evidence="2" key="1">
    <citation type="submission" date="2016-01" db="EMBL/GenBank/DDBJ databases">
        <authorList>
            <person name="Mitreva M."/>
            <person name="Pepin K.H."/>
            <person name="Mihindukulasuriya K.A."/>
            <person name="Fulton R."/>
            <person name="Fronick C."/>
            <person name="O'Laughlin M."/>
            <person name="Miner T."/>
            <person name="Herter B."/>
            <person name="Rosa B.A."/>
            <person name="Cordes M."/>
            <person name="Tomlinson C."/>
            <person name="Wollam A."/>
            <person name="Palsikar V.B."/>
            <person name="Mardis E.R."/>
            <person name="Wilson R.K."/>
        </authorList>
    </citation>
    <scope>NUCLEOTIDE SEQUENCE [LARGE SCALE GENOMIC DNA]</scope>
    <source>
        <strain evidence="2">MJR7716</strain>
    </source>
</reference>
<name>A0A133QHN4_9BACT</name>
<protein>
    <submittedName>
        <fullName evidence="1">Uncharacterized protein</fullName>
    </submittedName>
</protein>
<evidence type="ECO:0000313" key="2">
    <source>
        <dbReference type="Proteomes" id="UP000070533"/>
    </source>
</evidence>
<comment type="caution">
    <text evidence="1">The sequence shown here is derived from an EMBL/GenBank/DDBJ whole genome shotgun (WGS) entry which is preliminary data.</text>
</comment>
<organism evidence="1 2">
    <name type="scientific">Prevotella corporis</name>
    <dbReference type="NCBI Taxonomy" id="28128"/>
    <lineage>
        <taxon>Bacteria</taxon>
        <taxon>Pseudomonadati</taxon>
        <taxon>Bacteroidota</taxon>
        <taxon>Bacteroidia</taxon>
        <taxon>Bacteroidales</taxon>
        <taxon>Prevotellaceae</taxon>
        <taxon>Prevotella</taxon>
    </lineage>
</organism>
<dbReference type="Proteomes" id="UP000070533">
    <property type="component" value="Unassembled WGS sequence"/>
</dbReference>
<evidence type="ECO:0000313" key="1">
    <source>
        <dbReference type="EMBL" id="KXA42374.1"/>
    </source>
</evidence>
<dbReference type="EMBL" id="LRQG01000036">
    <property type="protein sequence ID" value="KXA42374.1"/>
    <property type="molecule type" value="Genomic_DNA"/>
</dbReference>
<dbReference type="AlphaFoldDB" id="A0A133QHN4"/>